<feature type="compositionally biased region" description="Polar residues" evidence="1">
    <location>
        <begin position="438"/>
        <end position="470"/>
    </location>
</feature>
<feature type="compositionally biased region" description="Low complexity" evidence="1">
    <location>
        <begin position="398"/>
        <end position="421"/>
    </location>
</feature>
<feature type="transmembrane region" description="Helical" evidence="2">
    <location>
        <begin position="80"/>
        <end position="99"/>
    </location>
</feature>
<feature type="compositionally biased region" description="Polar residues" evidence="1">
    <location>
        <begin position="620"/>
        <end position="630"/>
    </location>
</feature>
<reference evidence="3" key="1">
    <citation type="submission" date="2016-03" db="EMBL/GenBank/DDBJ databases">
        <title>Mechanisms controlling the formation of the plant cell surface in tip-growing cells are functionally conserved among land plants.</title>
        <authorList>
            <person name="Honkanen S."/>
            <person name="Jones V.A."/>
            <person name="Morieri G."/>
            <person name="Champion C."/>
            <person name="Hetherington A.J."/>
            <person name="Kelly S."/>
            <person name="Saint-Marcoux D."/>
            <person name="Proust H."/>
            <person name="Prescott H."/>
            <person name="Dolan L."/>
        </authorList>
    </citation>
    <scope>NUCLEOTIDE SEQUENCE [LARGE SCALE GENOMIC DNA]</scope>
    <source>
        <tissue evidence="3">Whole gametophyte</tissue>
    </source>
</reference>
<feature type="region of interest" description="Disordered" evidence="1">
    <location>
        <begin position="391"/>
        <end position="671"/>
    </location>
</feature>
<feature type="compositionally biased region" description="Polar residues" evidence="1">
    <location>
        <begin position="323"/>
        <end position="337"/>
    </location>
</feature>
<evidence type="ECO:0000256" key="2">
    <source>
        <dbReference type="SAM" id="Phobius"/>
    </source>
</evidence>
<organism evidence="3 4">
    <name type="scientific">Marchantia polymorpha subsp. ruderalis</name>
    <dbReference type="NCBI Taxonomy" id="1480154"/>
    <lineage>
        <taxon>Eukaryota</taxon>
        <taxon>Viridiplantae</taxon>
        <taxon>Streptophyta</taxon>
        <taxon>Embryophyta</taxon>
        <taxon>Marchantiophyta</taxon>
        <taxon>Marchantiopsida</taxon>
        <taxon>Marchantiidae</taxon>
        <taxon>Marchantiales</taxon>
        <taxon>Marchantiaceae</taxon>
        <taxon>Marchantia</taxon>
    </lineage>
</organism>
<feature type="compositionally biased region" description="Low complexity" evidence="1">
    <location>
        <begin position="605"/>
        <end position="617"/>
    </location>
</feature>
<proteinExistence type="predicted"/>
<protein>
    <submittedName>
        <fullName evidence="3">Uncharacterized protein</fullName>
    </submittedName>
</protein>
<comment type="caution">
    <text evidence="3">The sequence shown here is derived from an EMBL/GenBank/DDBJ whole genome shotgun (WGS) entry which is preliminary data.</text>
</comment>
<feature type="compositionally biased region" description="Polar residues" evidence="1">
    <location>
        <begin position="582"/>
        <end position="592"/>
    </location>
</feature>
<dbReference type="AlphaFoldDB" id="A0A176WCU8"/>
<keyword evidence="2" id="KW-0472">Membrane</keyword>
<feature type="region of interest" description="Disordered" evidence="1">
    <location>
        <begin position="296"/>
        <end position="370"/>
    </location>
</feature>
<accession>A0A176WCU8</accession>
<keyword evidence="4" id="KW-1185">Reference proteome</keyword>
<keyword evidence="2" id="KW-1133">Transmembrane helix</keyword>
<evidence type="ECO:0000313" key="4">
    <source>
        <dbReference type="Proteomes" id="UP000077202"/>
    </source>
</evidence>
<dbReference type="EMBL" id="LVLJ01001351">
    <property type="protein sequence ID" value="OAE30202.1"/>
    <property type="molecule type" value="Genomic_DNA"/>
</dbReference>
<feature type="compositionally biased region" description="Low complexity" evidence="1">
    <location>
        <begin position="308"/>
        <end position="322"/>
    </location>
</feature>
<gene>
    <name evidence="3" type="ORF">AXG93_4295s1580</name>
</gene>
<feature type="compositionally biased region" description="Low complexity" evidence="1">
    <location>
        <begin position="475"/>
        <end position="523"/>
    </location>
</feature>
<dbReference type="Proteomes" id="UP000077202">
    <property type="component" value="Unassembled WGS sequence"/>
</dbReference>
<feature type="compositionally biased region" description="Polar residues" evidence="1">
    <location>
        <begin position="346"/>
        <end position="355"/>
    </location>
</feature>
<feature type="compositionally biased region" description="Low complexity" evidence="1">
    <location>
        <begin position="643"/>
        <end position="655"/>
    </location>
</feature>
<name>A0A176WCU8_MARPO</name>
<sequence>MGKSKHDQPLETIDTKSFSPKTGLIDAASIAVYRSIYNTYTAKHGAKSDAEPHMNSKIETRLHTTVDEQKKKRKRDMTSVAMSTAAGTMVPFSGIPIMVATTMVQCVGFSASLGLIPIANVRSLSDAQSLAKQLTATLEKASTSGLKAALEAFILEALKQAGIGYWLWDEILKSTVTEITSGVVTEAAWIMTPLFMAPKYMLHRKLIKKMYASLGEKAIVVHKAWVTDHLILGKPISENEILSDAIPDACPAAAPAAAAPAAAPAPVSHNGFPSAYPGGLPAPNPIGYLATAHSQLQYESNSQPPPQYYNQPGYQAQGQYNQFPSSYSSGQTNSATGHQWYGPPQSLAQQGTYDPNAQAPPPGPYNHDVHLMHTLSEPHMLGSQSHDPAQVALFNGAPNYPQSGYYPQQGQNGQNGYNYQGHQLGHAPSAPPAVASGLSETAQQWQNGQNRPAYNNQPQGGYNPAWNQPSGPGFSQEQAGSSQQPQHQGQSQSAPQSGQQQQFPSQYSYAAQSTQQTMSSYSQPPAGYPGHNQQYSQSAPGPYPSQQGPGPGQMQGGPNDYYRPQQGPGQWQAGSGAPGNYPPQQSHQQRQVDPNAPGDHPPQQGPGQWQAGNGAPGNYPPQQSHQQRQVDPNAPGDHPPQQGPGQWQAGNGAPPNSHLQQGPEQRQAEPA</sequence>
<keyword evidence="2" id="KW-0812">Transmembrane</keyword>
<feature type="compositionally biased region" description="Low complexity" evidence="1">
    <location>
        <begin position="533"/>
        <end position="548"/>
    </location>
</feature>
<evidence type="ECO:0000313" key="3">
    <source>
        <dbReference type="EMBL" id="OAE30202.1"/>
    </source>
</evidence>
<evidence type="ECO:0000256" key="1">
    <source>
        <dbReference type="SAM" id="MobiDB-lite"/>
    </source>
</evidence>